<name>A0AAQ3UC38_PASNO</name>
<evidence type="ECO:0000259" key="9">
    <source>
        <dbReference type="Pfam" id="PF13962"/>
    </source>
</evidence>
<evidence type="ECO:0000256" key="6">
    <source>
        <dbReference type="ARBA" id="ARBA00023136"/>
    </source>
</evidence>
<keyword evidence="3" id="KW-0677">Repeat</keyword>
<reference evidence="10 11" key="1">
    <citation type="submission" date="2024-02" db="EMBL/GenBank/DDBJ databases">
        <title>High-quality chromosome-scale genome assembly of Pensacola bahiagrass (Paspalum notatum Flugge var. saurae).</title>
        <authorList>
            <person name="Vega J.M."/>
            <person name="Podio M."/>
            <person name="Orjuela J."/>
            <person name="Siena L.A."/>
            <person name="Pessino S.C."/>
            <person name="Combes M.C."/>
            <person name="Mariac C."/>
            <person name="Albertini E."/>
            <person name="Pupilli F."/>
            <person name="Ortiz J.P.A."/>
            <person name="Leblanc O."/>
        </authorList>
    </citation>
    <scope>NUCLEOTIDE SEQUENCE [LARGE SCALE GENOMIC DNA]</scope>
    <source>
        <strain evidence="10">R1</strain>
        <tissue evidence="10">Leaf</tissue>
    </source>
</reference>
<feature type="domain" description="PGG" evidence="9">
    <location>
        <begin position="931"/>
        <end position="1038"/>
    </location>
</feature>
<evidence type="ECO:0000313" key="10">
    <source>
        <dbReference type="EMBL" id="WVZ88493.1"/>
    </source>
</evidence>
<keyword evidence="6 8" id="KW-0472">Membrane</keyword>
<dbReference type="InterPro" id="IPR036770">
    <property type="entry name" value="Ankyrin_rpt-contain_sf"/>
</dbReference>
<dbReference type="PANTHER" id="PTHR24186:SF54">
    <property type="entry name" value="PGG DOMAIN-CONTAINING PROTEIN"/>
    <property type="match status" value="1"/>
</dbReference>
<keyword evidence="2 8" id="KW-0812">Transmembrane</keyword>
<evidence type="ECO:0000256" key="5">
    <source>
        <dbReference type="ARBA" id="ARBA00023043"/>
    </source>
</evidence>
<comment type="subcellular location">
    <subcellularLocation>
        <location evidence="1">Membrane</location>
        <topology evidence="1">Multi-pass membrane protein</topology>
    </subcellularLocation>
</comment>
<feature type="transmembrane region" description="Helical" evidence="8">
    <location>
        <begin position="933"/>
        <end position="955"/>
    </location>
</feature>
<dbReference type="InterPro" id="IPR026961">
    <property type="entry name" value="PGG_dom"/>
</dbReference>
<feature type="transmembrane region" description="Helical" evidence="8">
    <location>
        <begin position="1019"/>
        <end position="1038"/>
    </location>
</feature>
<evidence type="ECO:0000313" key="11">
    <source>
        <dbReference type="Proteomes" id="UP001341281"/>
    </source>
</evidence>
<protein>
    <recommendedName>
        <fullName evidence="9">PGG domain-containing protein</fullName>
    </recommendedName>
</protein>
<dbReference type="SUPFAM" id="SSF48403">
    <property type="entry name" value="Ankyrin repeat"/>
    <property type="match status" value="3"/>
</dbReference>
<keyword evidence="5" id="KW-0040">ANK repeat</keyword>
<feature type="transmembrane region" description="Helical" evidence="8">
    <location>
        <begin position="975"/>
        <end position="999"/>
    </location>
</feature>
<dbReference type="Proteomes" id="UP001341281">
    <property type="component" value="Chromosome 08"/>
</dbReference>
<dbReference type="Gene3D" id="1.25.40.20">
    <property type="entry name" value="Ankyrin repeat-containing domain"/>
    <property type="match status" value="3"/>
</dbReference>
<feature type="region of interest" description="Disordered" evidence="7">
    <location>
        <begin position="1"/>
        <end position="25"/>
    </location>
</feature>
<dbReference type="EMBL" id="CP144752">
    <property type="protein sequence ID" value="WVZ88493.1"/>
    <property type="molecule type" value="Genomic_DNA"/>
</dbReference>
<keyword evidence="11" id="KW-1185">Reference proteome</keyword>
<dbReference type="Pfam" id="PF13962">
    <property type="entry name" value="PGG"/>
    <property type="match status" value="1"/>
</dbReference>
<evidence type="ECO:0000256" key="4">
    <source>
        <dbReference type="ARBA" id="ARBA00022989"/>
    </source>
</evidence>
<proteinExistence type="predicted"/>
<evidence type="ECO:0000256" key="3">
    <source>
        <dbReference type="ARBA" id="ARBA00022737"/>
    </source>
</evidence>
<feature type="compositionally biased region" description="Polar residues" evidence="7">
    <location>
        <begin position="8"/>
        <end position="20"/>
    </location>
</feature>
<evidence type="ECO:0000256" key="1">
    <source>
        <dbReference type="ARBA" id="ARBA00004141"/>
    </source>
</evidence>
<dbReference type="AlphaFoldDB" id="A0AAQ3UC38"/>
<organism evidence="10 11">
    <name type="scientific">Paspalum notatum var. saurae</name>
    <dbReference type="NCBI Taxonomy" id="547442"/>
    <lineage>
        <taxon>Eukaryota</taxon>
        <taxon>Viridiplantae</taxon>
        <taxon>Streptophyta</taxon>
        <taxon>Embryophyta</taxon>
        <taxon>Tracheophyta</taxon>
        <taxon>Spermatophyta</taxon>
        <taxon>Magnoliopsida</taxon>
        <taxon>Liliopsida</taxon>
        <taxon>Poales</taxon>
        <taxon>Poaceae</taxon>
        <taxon>PACMAD clade</taxon>
        <taxon>Panicoideae</taxon>
        <taxon>Andropogonodae</taxon>
        <taxon>Paspaleae</taxon>
        <taxon>Paspalinae</taxon>
        <taxon>Paspalum</taxon>
    </lineage>
</organism>
<evidence type="ECO:0000256" key="8">
    <source>
        <dbReference type="SAM" id="Phobius"/>
    </source>
</evidence>
<accession>A0AAQ3UC38</accession>
<dbReference type="SMART" id="SM00248">
    <property type="entry name" value="ANK"/>
    <property type="match status" value="17"/>
</dbReference>
<dbReference type="PANTHER" id="PTHR24186">
    <property type="entry name" value="PROTEIN PHOSPHATASE 1 REGULATORY SUBUNIT"/>
    <property type="match status" value="1"/>
</dbReference>
<dbReference type="InterPro" id="IPR002110">
    <property type="entry name" value="Ankyrin_rpt"/>
</dbReference>
<feature type="transmembrane region" description="Helical" evidence="8">
    <location>
        <begin position="1044"/>
        <end position="1065"/>
    </location>
</feature>
<keyword evidence="4 8" id="KW-1133">Transmembrane helix</keyword>
<dbReference type="Pfam" id="PF12796">
    <property type="entry name" value="Ank_2"/>
    <property type="match status" value="5"/>
</dbReference>
<dbReference type="GO" id="GO:0005886">
    <property type="term" value="C:plasma membrane"/>
    <property type="evidence" value="ECO:0007669"/>
    <property type="project" value="TreeGrafter"/>
</dbReference>
<evidence type="ECO:0000256" key="7">
    <source>
        <dbReference type="SAM" id="MobiDB-lite"/>
    </source>
</evidence>
<gene>
    <name evidence="10" type="ORF">U9M48_035010</name>
</gene>
<evidence type="ECO:0000256" key="2">
    <source>
        <dbReference type="ARBA" id="ARBA00022692"/>
    </source>
</evidence>
<sequence>MRWAGSLQRGTWSSMTVGSTPPTPSTMVALASKDAAAAAGERGCMETEAGRRDSDLRRRRGARWRGTLGTGTRLHIIRLLRATTDDKLIACLSSCVITEKYKRTKRSLTPEESPKGRIRKSFYGEMTEEKYKRTKESLNPEESPRGRIRKLALIISPSTTMSSSEATMDRRLLAAATSGDVASMKHLALADPGVLLGTTPPGNTCLHISCIQGHEELCKNILALDQCLALLSAVNKDGETPLLTAVTRGRATLASVLLRCCLDRRQSEIILKQDKRGYNALHHAIRGGHRMLTLDLIEAEPQLSKAVNSSAESPMFMAVMRNFTDVLDKLLEIPGSACSGACGFNALHAAVRNGNAATAKKIIESLPWLAKQENENNCTPMHLASYEDKIDVLSALLEHDPSLGYLVSSKGEPLLCVAASQGHVGVARELLKHCPDAPYCGANGSTCLHTAVLCGHTEFVKFILGSQQLGQLVNMLDESGETALHLPNCNPEMVAALQLHPDIDETVLNSAGNPAGRLLLPDADANQTTDADANQTKPLIIRPPTFEDPFSAIFSLGRTPQGNICLHIACIHGHERFCKDALALNQSVPDLLSATNADGETPLLTAVTRGHVSLASCCLDLQLTETILKQDSYGCNVLHHAICSGHRKLALEMTEAEPALSKAVNKYKESPMFITVMRNYPDVFEKLLEIPDSADRGAYGYNALHAAVRSGNPAIAKRIMETRPGLAREEDKRKATPLLLAAHWDKVDVLRVLLEHDWPLGYVVSSKFGVPLLISAARLGHVGVSRELLKHCPDAPYFCTKAGTCLHQAIRGGHTEVLQFFLGSMHLRKLVNMRDGTQETPLHDAVRKCNPKMVDALLQHHDIDVTVLNKIGNPATWVLTEDLAKTLNWNEVSMLILKADPEAAADTYNLLKQTKERVTEESRKDVKSLTQTYTNNTSLVAILIATITFAAAFTLPGGYSNDEGNEGLPIMARKFAFQTFLISDSFAMCSSLAVAFICIIARWEDLEFLLYYRSFTKKLMWFGFLATTIAFATGLYTVLAPRLLWLAITICLMSILLPILTKLLGEWPVLKLRFRLGKTFKSELLDMKKKES</sequence>